<evidence type="ECO:0000256" key="1">
    <source>
        <dbReference type="ARBA" id="ARBA00004141"/>
    </source>
</evidence>
<comment type="subcellular location">
    <subcellularLocation>
        <location evidence="6">Cell membrane</location>
        <topology evidence="6">Multi-pass membrane protein</topology>
    </subcellularLocation>
    <subcellularLocation>
        <location evidence="1">Membrane</location>
        <topology evidence="1">Multi-pass membrane protein</topology>
    </subcellularLocation>
</comment>
<feature type="transmembrane region" description="Helical" evidence="7">
    <location>
        <begin position="87"/>
        <end position="106"/>
    </location>
</feature>
<dbReference type="InterPro" id="IPR000298">
    <property type="entry name" value="Cyt_c_oxidase-like_su3"/>
</dbReference>
<feature type="transmembrane region" description="Helical" evidence="7">
    <location>
        <begin position="56"/>
        <end position="75"/>
    </location>
</feature>
<comment type="caution">
    <text evidence="9">The sequence shown here is derived from an EMBL/GenBank/DDBJ whole genome shotgun (WGS) entry which is preliminary data.</text>
</comment>
<keyword evidence="4 7" id="KW-1133">Transmembrane helix</keyword>
<accession>A0A0C1LMA0</accession>
<evidence type="ECO:0000256" key="6">
    <source>
        <dbReference type="RuleBase" id="RU003376"/>
    </source>
</evidence>
<reference evidence="9 10" key="1">
    <citation type="submission" date="2014-11" db="EMBL/GenBank/DDBJ databases">
        <title>Genome sequence of Flavihumibacter solisilvae 3-3.</title>
        <authorList>
            <person name="Zhou G."/>
            <person name="Li M."/>
            <person name="Wang G."/>
        </authorList>
    </citation>
    <scope>NUCLEOTIDE SEQUENCE [LARGE SCALE GENOMIC DNA]</scope>
    <source>
        <strain evidence="9 10">3-3</strain>
    </source>
</reference>
<evidence type="ECO:0000256" key="4">
    <source>
        <dbReference type="ARBA" id="ARBA00022989"/>
    </source>
</evidence>
<dbReference type="Proteomes" id="UP000031408">
    <property type="component" value="Unassembled WGS sequence"/>
</dbReference>
<feature type="transmembrane region" description="Helical" evidence="7">
    <location>
        <begin position="21"/>
        <end position="41"/>
    </location>
</feature>
<evidence type="ECO:0000256" key="7">
    <source>
        <dbReference type="SAM" id="Phobius"/>
    </source>
</evidence>
<evidence type="ECO:0000256" key="2">
    <source>
        <dbReference type="ARBA" id="ARBA00010581"/>
    </source>
</evidence>
<dbReference type="RefSeq" id="WP_039136437.1">
    <property type="nucleotide sequence ID" value="NZ_JSVC01000001.1"/>
</dbReference>
<feature type="transmembrane region" description="Helical" evidence="7">
    <location>
        <begin position="171"/>
        <end position="189"/>
    </location>
</feature>
<sequence>MNTEAVVMDQRKRIHPSKFMLWVAIGSIIMMFAGLTSAYVVKRSLPGWATFEMPALFWYSTAVLVLSSITMQLGLQAFRQRERSKYRLIMGITTLLGLLFVTLQWNGFNQLWASGITFAGAGAGQFLYIIAGLHAFHVIGGMVALIIMFLRALSKKRRNYDVVPVEVMATYWHFVDLLWVYLMVFFLLMQ</sequence>
<dbReference type="PANTHER" id="PTHR11403:SF10">
    <property type="entry name" value="CYTOCHROME C OXIDASE"/>
    <property type="match status" value="1"/>
</dbReference>
<name>A0A0C1LMA0_9BACT</name>
<keyword evidence="5 7" id="KW-0472">Membrane</keyword>
<dbReference type="InterPro" id="IPR024791">
    <property type="entry name" value="Cyt_c/ubiquinol_Oxase_su3"/>
</dbReference>
<dbReference type="InterPro" id="IPR035973">
    <property type="entry name" value="Cyt_c_oxidase_su3-like_sf"/>
</dbReference>
<dbReference type="AlphaFoldDB" id="A0A0C1LMA0"/>
<comment type="similarity">
    <text evidence="2 6">Belongs to the cytochrome c oxidase subunit 3 family.</text>
</comment>
<gene>
    <name evidence="9" type="ORF">OI18_01665</name>
</gene>
<feature type="transmembrane region" description="Helical" evidence="7">
    <location>
        <begin position="126"/>
        <end position="150"/>
    </location>
</feature>
<evidence type="ECO:0000313" key="9">
    <source>
        <dbReference type="EMBL" id="KIC96463.1"/>
    </source>
</evidence>
<keyword evidence="10" id="KW-1185">Reference proteome</keyword>
<dbReference type="InterPro" id="IPR013833">
    <property type="entry name" value="Cyt_c_oxidase_su3_a-hlx"/>
</dbReference>
<proteinExistence type="inferred from homology"/>
<dbReference type="PANTHER" id="PTHR11403">
    <property type="entry name" value="CYTOCHROME C OXIDASE SUBUNIT III"/>
    <property type="match status" value="1"/>
</dbReference>
<keyword evidence="3 6" id="KW-0812">Transmembrane</keyword>
<dbReference type="Pfam" id="PF00510">
    <property type="entry name" value="COX3"/>
    <property type="match status" value="1"/>
</dbReference>
<dbReference type="EMBL" id="JSVC01000001">
    <property type="protein sequence ID" value="KIC96463.1"/>
    <property type="molecule type" value="Genomic_DNA"/>
</dbReference>
<evidence type="ECO:0000259" key="8">
    <source>
        <dbReference type="PROSITE" id="PS50253"/>
    </source>
</evidence>
<organism evidence="9 10">
    <name type="scientific">Flavihumibacter solisilvae</name>
    <dbReference type="NCBI Taxonomy" id="1349421"/>
    <lineage>
        <taxon>Bacteria</taxon>
        <taxon>Pseudomonadati</taxon>
        <taxon>Bacteroidota</taxon>
        <taxon>Chitinophagia</taxon>
        <taxon>Chitinophagales</taxon>
        <taxon>Chitinophagaceae</taxon>
        <taxon>Flavihumibacter</taxon>
    </lineage>
</organism>
<dbReference type="Gene3D" id="1.20.120.80">
    <property type="entry name" value="Cytochrome c oxidase, subunit III, four-helix bundle"/>
    <property type="match status" value="1"/>
</dbReference>
<dbReference type="PROSITE" id="PS50253">
    <property type="entry name" value="COX3"/>
    <property type="match status" value="1"/>
</dbReference>
<evidence type="ECO:0000313" key="10">
    <source>
        <dbReference type="Proteomes" id="UP000031408"/>
    </source>
</evidence>
<dbReference type="GO" id="GO:0019646">
    <property type="term" value="P:aerobic electron transport chain"/>
    <property type="evidence" value="ECO:0007669"/>
    <property type="project" value="InterPro"/>
</dbReference>
<dbReference type="STRING" id="1349421.OI18_01665"/>
<evidence type="ECO:0000256" key="5">
    <source>
        <dbReference type="ARBA" id="ARBA00023136"/>
    </source>
</evidence>
<dbReference type="SUPFAM" id="SSF81452">
    <property type="entry name" value="Cytochrome c oxidase subunit III-like"/>
    <property type="match status" value="1"/>
</dbReference>
<dbReference type="GO" id="GO:0004129">
    <property type="term" value="F:cytochrome-c oxidase activity"/>
    <property type="evidence" value="ECO:0007669"/>
    <property type="project" value="InterPro"/>
</dbReference>
<dbReference type="GO" id="GO:0005886">
    <property type="term" value="C:plasma membrane"/>
    <property type="evidence" value="ECO:0007669"/>
    <property type="project" value="UniProtKB-SubCell"/>
</dbReference>
<feature type="domain" description="Heme-copper oxidase subunit III family profile" evidence="8">
    <location>
        <begin position="18"/>
        <end position="190"/>
    </location>
</feature>
<protein>
    <submittedName>
        <fullName evidence="9">Cytochrome oxidase subunit III</fullName>
    </submittedName>
</protein>
<evidence type="ECO:0000256" key="3">
    <source>
        <dbReference type="ARBA" id="ARBA00022692"/>
    </source>
</evidence>